<dbReference type="SUPFAM" id="SSF53448">
    <property type="entry name" value="Nucleotide-diphospho-sugar transferases"/>
    <property type="match status" value="1"/>
</dbReference>
<name>A0A7H0HEP6_9BURK</name>
<dbReference type="GO" id="GO:0009103">
    <property type="term" value="P:lipopolysaccharide biosynthetic process"/>
    <property type="evidence" value="ECO:0007669"/>
    <property type="project" value="UniProtKB-KW"/>
</dbReference>
<evidence type="ECO:0000256" key="5">
    <source>
        <dbReference type="ARBA" id="ARBA00022985"/>
    </source>
</evidence>
<keyword evidence="3 10" id="KW-0808">Transferase</keyword>
<feature type="transmembrane region" description="Helical" evidence="8">
    <location>
        <begin position="234"/>
        <end position="255"/>
    </location>
</feature>
<dbReference type="Proteomes" id="UP000516057">
    <property type="component" value="Chromosome"/>
</dbReference>
<gene>
    <name evidence="10" type="ORF">H9L24_19340</name>
</gene>
<organism evidence="10 11">
    <name type="scientific">Paenacidovorax monticola</name>
    <dbReference type="NCBI Taxonomy" id="1926868"/>
    <lineage>
        <taxon>Bacteria</taxon>
        <taxon>Pseudomonadati</taxon>
        <taxon>Pseudomonadota</taxon>
        <taxon>Betaproteobacteria</taxon>
        <taxon>Burkholderiales</taxon>
        <taxon>Comamonadaceae</taxon>
        <taxon>Paenacidovorax</taxon>
    </lineage>
</organism>
<dbReference type="PANTHER" id="PTHR48090:SF3">
    <property type="entry name" value="UNDECAPRENYL-PHOSPHATE 4-DEOXY-4-FORMAMIDO-L-ARABINOSE TRANSFERASE"/>
    <property type="match status" value="1"/>
</dbReference>
<feature type="transmembrane region" description="Helical" evidence="8">
    <location>
        <begin position="267"/>
        <end position="292"/>
    </location>
</feature>
<evidence type="ECO:0000313" key="10">
    <source>
        <dbReference type="EMBL" id="QNP59012.1"/>
    </source>
</evidence>
<evidence type="ECO:0000256" key="7">
    <source>
        <dbReference type="ARBA" id="ARBA00023136"/>
    </source>
</evidence>
<feature type="domain" description="Glycosyltransferase 2-like" evidence="9">
    <location>
        <begin position="9"/>
        <end position="141"/>
    </location>
</feature>
<evidence type="ECO:0000256" key="1">
    <source>
        <dbReference type="ARBA" id="ARBA00022475"/>
    </source>
</evidence>
<dbReference type="Pfam" id="PF00535">
    <property type="entry name" value="Glycos_transf_2"/>
    <property type="match status" value="1"/>
</dbReference>
<evidence type="ECO:0000313" key="11">
    <source>
        <dbReference type="Proteomes" id="UP000516057"/>
    </source>
</evidence>
<dbReference type="InterPro" id="IPR001173">
    <property type="entry name" value="Glyco_trans_2-like"/>
</dbReference>
<proteinExistence type="predicted"/>
<dbReference type="InterPro" id="IPR050256">
    <property type="entry name" value="Glycosyltransferase_2"/>
</dbReference>
<evidence type="ECO:0000256" key="6">
    <source>
        <dbReference type="ARBA" id="ARBA00022989"/>
    </source>
</evidence>
<protein>
    <submittedName>
        <fullName evidence="10">Glycosyltransferase family 2 protein</fullName>
    </submittedName>
</protein>
<keyword evidence="4 8" id="KW-0812">Transmembrane</keyword>
<evidence type="ECO:0000256" key="4">
    <source>
        <dbReference type="ARBA" id="ARBA00022692"/>
    </source>
</evidence>
<evidence type="ECO:0000259" key="9">
    <source>
        <dbReference type="Pfam" id="PF00535"/>
    </source>
</evidence>
<evidence type="ECO:0000256" key="8">
    <source>
        <dbReference type="SAM" id="Phobius"/>
    </source>
</evidence>
<dbReference type="EMBL" id="CP060790">
    <property type="protein sequence ID" value="QNP59012.1"/>
    <property type="molecule type" value="Genomic_DNA"/>
</dbReference>
<dbReference type="RefSeq" id="WP_187735997.1">
    <property type="nucleotide sequence ID" value="NZ_CP060790.1"/>
</dbReference>
<evidence type="ECO:0000256" key="2">
    <source>
        <dbReference type="ARBA" id="ARBA00022676"/>
    </source>
</evidence>
<keyword evidence="11" id="KW-1185">Reference proteome</keyword>
<keyword evidence="6 8" id="KW-1133">Transmembrane helix</keyword>
<dbReference type="PANTHER" id="PTHR48090">
    <property type="entry name" value="UNDECAPRENYL-PHOSPHATE 4-DEOXY-4-FORMAMIDO-L-ARABINOSE TRANSFERASE-RELATED"/>
    <property type="match status" value="1"/>
</dbReference>
<dbReference type="InterPro" id="IPR029044">
    <property type="entry name" value="Nucleotide-diphossugar_trans"/>
</dbReference>
<accession>A0A7H0HEP6</accession>
<keyword evidence="5" id="KW-0448">Lipopolysaccharide biosynthesis</keyword>
<keyword evidence="7 8" id="KW-0472">Membrane</keyword>
<dbReference type="Gene3D" id="3.90.550.10">
    <property type="entry name" value="Spore Coat Polysaccharide Biosynthesis Protein SpsA, Chain A"/>
    <property type="match status" value="1"/>
</dbReference>
<dbReference type="KEGG" id="amon:H9L24_19340"/>
<dbReference type="AlphaFoldDB" id="A0A7H0HEP6"/>
<keyword evidence="2" id="KW-0328">Glycosyltransferase</keyword>
<sequence length="316" mass="35477">MNSPGVSLSIVVPVYRSEPILPLLVEKVQQEVGQLGLPDGFELILVNDASPDQSWKVIRDLAVRYSFVRGLSLRRNFGQHNATMAGLHQARGKMVVVMDDDLQHPPEAIPRMLAALEEGYDVCYTHYNNRQHALWKKLGSAFNDWAARHLLGKPRGLYLSSFKAMKSEVVAEIIRYDGPFAYVDGLILDVTRNIHAIEINHQARHVGEGNYNLRRSVSLWLKMATSFSILPLRIASYAGFLLSAVSLLMIIYVMVQKWMYPETPAGWSSLIATVLLIGGVQTLSIGMLGEYLGRTYLKLNHKPQFVVASRTWVETT</sequence>
<dbReference type="CDD" id="cd04187">
    <property type="entry name" value="DPM1_like_bac"/>
    <property type="match status" value="1"/>
</dbReference>
<reference evidence="10 11" key="1">
    <citation type="submission" date="2020-08" db="EMBL/GenBank/DDBJ databases">
        <title>Genome sequence of Acidovorax monticola KACC 19171T.</title>
        <authorList>
            <person name="Hyun D.-W."/>
            <person name="Bae J.-W."/>
        </authorList>
    </citation>
    <scope>NUCLEOTIDE SEQUENCE [LARGE SCALE GENOMIC DNA]</scope>
    <source>
        <strain evidence="10 11">KACC 19171</strain>
    </source>
</reference>
<dbReference type="GO" id="GO:0005886">
    <property type="term" value="C:plasma membrane"/>
    <property type="evidence" value="ECO:0007669"/>
    <property type="project" value="TreeGrafter"/>
</dbReference>
<evidence type="ECO:0000256" key="3">
    <source>
        <dbReference type="ARBA" id="ARBA00022679"/>
    </source>
</evidence>
<dbReference type="GO" id="GO:0099621">
    <property type="term" value="F:undecaprenyl-phosphate 4-deoxy-4-formamido-L-arabinose transferase activity"/>
    <property type="evidence" value="ECO:0007669"/>
    <property type="project" value="TreeGrafter"/>
</dbReference>
<keyword evidence="1" id="KW-1003">Cell membrane</keyword>